<proteinExistence type="inferred from homology"/>
<protein>
    <submittedName>
        <fullName evidence="3">NAD(P)-dependent oxidoreductase</fullName>
    </submittedName>
</protein>
<keyword evidence="4" id="KW-1185">Reference proteome</keyword>
<dbReference type="Proteomes" id="UP000595349">
    <property type="component" value="Chromosome"/>
</dbReference>
<dbReference type="Gene3D" id="3.40.50.720">
    <property type="entry name" value="NAD(P)-binding Rossmann-like Domain"/>
    <property type="match status" value="1"/>
</dbReference>
<evidence type="ECO:0000256" key="1">
    <source>
        <dbReference type="ARBA" id="ARBA00007637"/>
    </source>
</evidence>
<evidence type="ECO:0000313" key="4">
    <source>
        <dbReference type="Proteomes" id="UP000595349"/>
    </source>
</evidence>
<feature type="domain" description="NAD-dependent epimerase/dehydratase" evidence="2">
    <location>
        <begin position="3"/>
        <end position="232"/>
    </location>
</feature>
<dbReference type="InterPro" id="IPR001509">
    <property type="entry name" value="Epimerase_deHydtase"/>
</dbReference>
<dbReference type="RefSeq" id="WP_200087651.1">
    <property type="nucleotide sequence ID" value="NZ_CP054706.1"/>
</dbReference>
<name>A0A7T6Z8G0_9BACI</name>
<dbReference type="SUPFAM" id="SSF51735">
    <property type="entry name" value="NAD(P)-binding Rossmann-fold domains"/>
    <property type="match status" value="1"/>
</dbReference>
<reference evidence="3 4" key="1">
    <citation type="submission" date="2020-06" db="EMBL/GenBank/DDBJ databases">
        <title>Genomic analysis of Salicibibacter sp. NKC21-4.</title>
        <authorList>
            <person name="Oh Y.J."/>
        </authorList>
    </citation>
    <scope>NUCLEOTIDE SEQUENCE [LARGE SCALE GENOMIC DNA]</scope>
    <source>
        <strain evidence="3 4">NKC21-4</strain>
    </source>
</reference>
<dbReference type="AlphaFoldDB" id="A0A7T6Z8G0"/>
<comment type="similarity">
    <text evidence="1">Belongs to the NAD(P)-dependent epimerase/dehydratase family.</text>
</comment>
<dbReference type="EMBL" id="CP054706">
    <property type="protein sequence ID" value="QQK78868.1"/>
    <property type="molecule type" value="Genomic_DNA"/>
</dbReference>
<sequence>MNVLVTGSSGLIGASLVKGLADEGFKVIGYDKFSNNAIPHKDYKFEEGDLCDFPRLASVIKKYKIDSIIHCGGMSHPQVGAISPYNIVQTNIVGTTNVFESARLFNVKKVVYISSGAVYGKNQLCVTKETDQLNPTTIYGVSKVTGEQIAAVFASNYGVESISLRLAFVYGPNRLMPDPLKMLLSQAIAGENIYEEKGADQKLEFIYIKDVVTAIKKALILTNLKHNVFNIGSGVNDSLMEVISVIRGLFPNISIEIGKGDFGYDRIGAFDCSRAKEELGFSPNYSLKEGIRDYAKFLKEYQNQT</sequence>
<dbReference type="InterPro" id="IPR036291">
    <property type="entry name" value="NAD(P)-bd_dom_sf"/>
</dbReference>
<dbReference type="Pfam" id="PF01370">
    <property type="entry name" value="Epimerase"/>
    <property type="match status" value="1"/>
</dbReference>
<accession>A0A7T6Z8G0</accession>
<organism evidence="3 4">
    <name type="scientific">Salicibibacter cibi</name>
    <dbReference type="NCBI Taxonomy" id="2743001"/>
    <lineage>
        <taxon>Bacteria</taxon>
        <taxon>Bacillati</taxon>
        <taxon>Bacillota</taxon>
        <taxon>Bacilli</taxon>
        <taxon>Bacillales</taxon>
        <taxon>Bacillaceae</taxon>
        <taxon>Salicibibacter</taxon>
    </lineage>
</organism>
<gene>
    <name evidence="3" type="ORF">HUG20_02420</name>
</gene>
<dbReference type="PANTHER" id="PTHR43000">
    <property type="entry name" value="DTDP-D-GLUCOSE 4,6-DEHYDRATASE-RELATED"/>
    <property type="match status" value="1"/>
</dbReference>
<evidence type="ECO:0000259" key="2">
    <source>
        <dbReference type="Pfam" id="PF01370"/>
    </source>
</evidence>
<evidence type="ECO:0000313" key="3">
    <source>
        <dbReference type="EMBL" id="QQK78868.1"/>
    </source>
</evidence>
<dbReference type="KEGG" id="scib:HUG20_02420"/>